<accession>A0A6A6PAV4</accession>
<reference evidence="4" key="1">
    <citation type="journal article" date="2020" name="Stud. Mycol.">
        <title>101 Dothideomycetes genomes: a test case for predicting lifestyles and emergence of pathogens.</title>
        <authorList>
            <person name="Haridas S."/>
            <person name="Albert R."/>
            <person name="Binder M."/>
            <person name="Bloem J."/>
            <person name="Labutti K."/>
            <person name="Salamov A."/>
            <person name="Andreopoulos B."/>
            <person name="Baker S."/>
            <person name="Barry K."/>
            <person name="Bills G."/>
            <person name="Bluhm B."/>
            <person name="Cannon C."/>
            <person name="Castanera R."/>
            <person name="Culley D."/>
            <person name="Daum C."/>
            <person name="Ezra D."/>
            <person name="Gonzalez J."/>
            <person name="Henrissat B."/>
            <person name="Kuo A."/>
            <person name="Liang C."/>
            <person name="Lipzen A."/>
            <person name="Lutzoni F."/>
            <person name="Magnuson J."/>
            <person name="Mondo S."/>
            <person name="Nolan M."/>
            <person name="Ohm R."/>
            <person name="Pangilinan J."/>
            <person name="Park H.-J."/>
            <person name="Ramirez L."/>
            <person name="Alfaro M."/>
            <person name="Sun H."/>
            <person name="Tritt A."/>
            <person name="Yoshinaga Y."/>
            <person name="Zwiers L.-H."/>
            <person name="Turgeon B."/>
            <person name="Goodwin S."/>
            <person name="Spatafora J."/>
            <person name="Crous P."/>
            <person name="Grigoriev I."/>
        </authorList>
    </citation>
    <scope>NUCLEOTIDE SEQUENCE</scope>
    <source>
        <strain evidence="4">ATCC 16933</strain>
    </source>
</reference>
<evidence type="ECO:0000313" key="5">
    <source>
        <dbReference type="Proteomes" id="UP000799766"/>
    </source>
</evidence>
<feature type="compositionally biased region" description="Polar residues" evidence="1">
    <location>
        <begin position="328"/>
        <end position="342"/>
    </location>
</feature>
<evidence type="ECO:0000256" key="2">
    <source>
        <dbReference type="SAM" id="Phobius"/>
    </source>
</evidence>
<protein>
    <recommendedName>
        <fullName evidence="6">Mid2 domain-containing protein</fullName>
    </recommendedName>
</protein>
<feature type="region of interest" description="Disordered" evidence="1">
    <location>
        <begin position="127"/>
        <end position="150"/>
    </location>
</feature>
<feature type="region of interest" description="Disordered" evidence="1">
    <location>
        <begin position="206"/>
        <end position="261"/>
    </location>
</feature>
<feature type="compositionally biased region" description="Low complexity" evidence="1">
    <location>
        <begin position="127"/>
        <end position="141"/>
    </location>
</feature>
<feature type="compositionally biased region" description="Gly residues" evidence="1">
    <location>
        <begin position="310"/>
        <end position="323"/>
    </location>
</feature>
<feature type="compositionally biased region" description="Low complexity" evidence="1">
    <location>
        <begin position="54"/>
        <end position="88"/>
    </location>
</feature>
<feature type="region of interest" description="Disordered" evidence="1">
    <location>
        <begin position="378"/>
        <end position="400"/>
    </location>
</feature>
<keyword evidence="2" id="KW-0812">Transmembrane</keyword>
<feature type="compositionally biased region" description="Basic and acidic residues" evidence="1">
    <location>
        <begin position="206"/>
        <end position="222"/>
    </location>
</feature>
<feature type="compositionally biased region" description="Polar residues" evidence="1">
    <location>
        <begin position="381"/>
        <end position="400"/>
    </location>
</feature>
<evidence type="ECO:0000256" key="3">
    <source>
        <dbReference type="SAM" id="SignalP"/>
    </source>
</evidence>
<dbReference type="AlphaFoldDB" id="A0A6A6PAV4"/>
<dbReference type="Proteomes" id="UP000799766">
    <property type="component" value="Unassembled WGS sequence"/>
</dbReference>
<dbReference type="OrthoDB" id="4120617at2759"/>
<evidence type="ECO:0000256" key="1">
    <source>
        <dbReference type="SAM" id="MobiDB-lite"/>
    </source>
</evidence>
<keyword evidence="2" id="KW-0472">Membrane</keyword>
<feature type="chain" id="PRO_5025499356" description="Mid2 domain-containing protein" evidence="3">
    <location>
        <begin position="24"/>
        <end position="400"/>
    </location>
</feature>
<keyword evidence="3" id="KW-0732">Signal</keyword>
<dbReference type="EMBL" id="MU001672">
    <property type="protein sequence ID" value="KAF2461075.1"/>
    <property type="molecule type" value="Genomic_DNA"/>
</dbReference>
<evidence type="ECO:0008006" key="6">
    <source>
        <dbReference type="Google" id="ProtNLM"/>
    </source>
</evidence>
<gene>
    <name evidence="4" type="ORF">BDY21DRAFT_361075</name>
</gene>
<feature type="region of interest" description="Disordered" evidence="1">
    <location>
        <begin position="273"/>
        <end position="354"/>
    </location>
</feature>
<keyword evidence="2" id="KW-1133">Transmembrane helix</keyword>
<feature type="signal peptide" evidence="3">
    <location>
        <begin position="1"/>
        <end position="23"/>
    </location>
</feature>
<organism evidence="4 5">
    <name type="scientific">Lineolata rhizophorae</name>
    <dbReference type="NCBI Taxonomy" id="578093"/>
    <lineage>
        <taxon>Eukaryota</taxon>
        <taxon>Fungi</taxon>
        <taxon>Dikarya</taxon>
        <taxon>Ascomycota</taxon>
        <taxon>Pezizomycotina</taxon>
        <taxon>Dothideomycetes</taxon>
        <taxon>Dothideomycetes incertae sedis</taxon>
        <taxon>Lineolatales</taxon>
        <taxon>Lineolataceae</taxon>
        <taxon>Lineolata</taxon>
    </lineage>
</organism>
<feature type="region of interest" description="Disordered" evidence="1">
    <location>
        <begin position="23"/>
        <end position="88"/>
    </location>
</feature>
<proteinExistence type="predicted"/>
<evidence type="ECO:0000313" key="4">
    <source>
        <dbReference type="EMBL" id="KAF2461075.1"/>
    </source>
</evidence>
<feature type="transmembrane region" description="Helical" evidence="2">
    <location>
        <begin position="157"/>
        <end position="181"/>
    </location>
</feature>
<keyword evidence="5" id="KW-1185">Reference proteome</keyword>
<sequence>MPRISRSSAEVLLLLSQIGLSLAQDSDGDRPSLPLRPDPDDPEGENIDSILVGDSTAASTTSPSSASASTSDAASASASATDDSDSPSAASSTLASSFITSTIRAGSSLAAGTATAASSGLIAAPSAATTSSAAASGSDGSDGSDDSGDADKHQQKLAIIIGSVLGFVAILLFCAVVWLGWRKQRKGRFFPGRSVTPLDDSVFESWRKPTRGNDHREEKDGMLRPSDAGSSRYARSRPLLTGDSRSPMLNGAAAPGENPFENPFESQLYAYRSNSTRGSRHSRAKSSLSIYDRPPTPFSPTRASDEQLGAVGGGGAGAIGAGAGAAALSSSPKGGSPKQQHTPAMPKSPSRAKLPMQLPSLTDVSDFDFGFYANDWIPAHPTSSTRSLPRMNGSVSDVSG</sequence>
<name>A0A6A6PAV4_9PEZI</name>